<keyword evidence="2" id="KW-1185">Reference proteome</keyword>
<dbReference type="OrthoDB" id="5823806at2759"/>
<dbReference type="EMBL" id="JARK01001346">
    <property type="protein sequence ID" value="EYC26329.1"/>
    <property type="molecule type" value="Genomic_DNA"/>
</dbReference>
<organism evidence="1 2">
    <name type="scientific">Ancylostoma ceylanicum</name>
    <dbReference type="NCBI Taxonomy" id="53326"/>
    <lineage>
        <taxon>Eukaryota</taxon>
        <taxon>Metazoa</taxon>
        <taxon>Ecdysozoa</taxon>
        <taxon>Nematoda</taxon>
        <taxon>Chromadorea</taxon>
        <taxon>Rhabditida</taxon>
        <taxon>Rhabditina</taxon>
        <taxon>Rhabditomorpha</taxon>
        <taxon>Strongyloidea</taxon>
        <taxon>Ancylostomatidae</taxon>
        <taxon>Ancylostomatinae</taxon>
        <taxon>Ancylostoma</taxon>
    </lineage>
</organism>
<comment type="caution">
    <text evidence="1">The sequence shown here is derived from an EMBL/GenBank/DDBJ whole genome shotgun (WGS) entry which is preliminary data.</text>
</comment>
<evidence type="ECO:0000313" key="2">
    <source>
        <dbReference type="Proteomes" id="UP000024635"/>
    </source>
</evidence>
<dbReference type="AlphaFoldDB" id="A0A016VFB4"/>
<name>A0A016VFB4_9BILA</name>
<protein>
    <submittedName>
        <fullName evidence="1">Uncharacterized protein</fullName>
    </submittedName>
</protein>
<sequence>MDRVEVSWSSVAKRWEKLEKVKKMNHCVPYEFKAEQKLKRTSISLELLLQHKNKPFLDRMRASLSELRKQLNGKRYLISSFRYKNLVIFCDGSMRFVYGLVNNNGYAEYTKSVHVSLSPRIPDDTDITSMSITNDGSLIVLSSESDLFIVRVSADLWASKYENYIPLDHYVCELEQVHPTLLNSVKPPKVLQARWVLADSFNCSAHFLAVLFDDNRIRIYQAENVCDVPLTIVDYSLFMCASDRPYETPGSNSYGFFKSIVSFDCLSLPEESPVLVAIDSEGEMYATVFNVIGNTQPITRPLVPPSALPCDPIQIKVVEHPLSDIFAVFAVLSSANVISFVIAVPNEQSTYSLFLHEQLHLPQASALSICSTDLEYTVIVASNTSLLHMDLSQWIQEYAVVLQDHSLDIGKSAFSMTSTARELINLSTSHADSNDSAFVGFGENRAVHLICESVASRGTSTIVVACTENPPLATAFLNQKGPEPSWHPRSASLPENMLSPLNENVLRAIISRKEPLPRIEFTKSSKELVESISSFFSIAHKNQLLLAAALEMSQDRLAALMKFAKQLTEKQNDVNQRLLKVLRQNVALKDKKEKLRADVAKSLIRADRVFARSHDQKLSGEETKLLTALKECRARMLSYAMEASKNAELRYGSIEAVEERCNGFAWKFPINPLQRKELQERIYHYKLQSYSEKPEVRLDHSPRQLEQACSYFNMGSFNQL</sequence>
<gene>
    <name evidence="1" type="primary">Acey_s0010.g1093</name>
    <name evidence="1" type="ORF">Y032_0010g1093</name>
</gene>
<reference evidence="2" key="1">
    <citation type="journal article" date="2015" name="Nat. Genet.">
        <title>The genome and transcriptome of the zoonotic hookworm Ancylostoma ceylanicum identify infection-specific gene families.</title>
        <authorList>
            <person name="Schwarz E.M."/>
            <person name="Hu Y."/>
            <person name="Antoshechkin I."/>
            <person name="Miller M.M."/>
            <person name="Sternberg P.W."/>
            <person name="Aroian R.V."/>
        </authorList>
    </citation>
    <scope>NUCLEOTIDE SEQUENCE</scope>
    <source>
        <strain evidence="2">HY135</strain>
    </source>
</reference>
<dbReference type="STRING" id="53326.A0A016VFB4"/>
<dbReference type="Proteomes" id="UP000024635">
    <property type="component" value="Unassembled WGS sequence"/>
</dbReference>
<proteinExistence type="predicted"/>
<accession>A0A016VFB4</accession>
<evidence type="ECO:0000313" key="1">
    <source>
        <dbReference type="EMBL" id="EYC26329.1"/>
    </source>
</evidence>